<dbReference type="Proteomes" id="UP001054837">
    <property type="component" value="Unassembled WGS sequence"/>
</dbReference>
<dbReference type="EMBL" id="BPLQ01013154">
    <property type="protein sequence ID" value="GIY70339.1"/>
    <property type="molecule type" value="Genomic_DNA"/>
</dbReference>
<evidence type="ECO:0000313" key="1">
    <source>
        <dbReference type="EMBL" id="GIY70339.1"/>
    </source>
</evidence>
<accession>A0AAV4VL33</accession>
<evidence type="ECO:0000313" key="2">
    <source>
        <dbReference type="Proteomes" id="UP001054837"/>
    </source>
</evidence>
<proteinExistence type="predicted"/>
<gene>
    <name evidence="1" type="ORF">CDAR_61731</name>
</gene>
<protein>
    <submittedName>
        <fullName evidence="1">Uncharacterized protein</fullName>
    </submittedName>
</protein>
<keyword evidence="2" id="KW-1185">Reference proteome</keyword>
<dbReference type="AlphaFoldDB" id="A0AAV4VL33"/>
<reference evidence="1 2" key="1">
    <citation type="submission" date="2021-06" db="EMBL/GenBank/DDBJ databases">
        <title>Caerostris darwini draft genome.</title>
        <authorList>
            <person name="Kono N."/>
            <person name="Arakawa K."/>
        </authorList>
    </citation>
    <scope>NUCLEOTIDE SEQUENCE [LARGE SCALE GENOMIC DNA]</scope>
</reference>
<sequence>MIVQPTTEQYELGDNFLKPIVNFEQSQSQSSLLTSNEEIASVTIELRKPTIDQLLCYPTVEQYHLKDKIIKPTVYYRAYHSTIHKSTLPFEVNPTILIQFGKQY</sequence>
<organism evidence="1 2">
    <name type="scientific">Caerostris darwini</name>
    <dbReference type="NCBI Taxonomy" id="1538125"/>
    <lineage>
        <taxon>Eukaryota</taxon>
        <taxon>Metazoa</taxon>
        <taxon>Ecdysozoa</taxon>
        <taxon>Arthropoda</taxon>
        <taxon>Chelicerata</taxon>
        <taxon>Arachnida</taxon>
        <taxon>Araneae</taxon>
        <taxon>Araneomorphae</taxon>
        <taxon>Entelegynae</taxon>
        <taxon>Araneoidea</taxon>
        <taxon>Araneidae</taxon>
        <taxon>Caerostris</taxon>
    </lineage>
</organism>
<name>A0AAV4VL33_9ARAC</name>
<comment type="caution">
    <text evidence="1">The sequence shown here is derived from an EMBL/GenBank/DDBJ whole genome shotgun (WGS) entry which is preliminary data.</text>
</comment>